<evidence type="ECO:0000256" key="1">
    <source>
        <dbReference type="SAM" id="Coils"/>
    </source>
</evidence>
<reference evidence="7" key="1">
    <citation type="submission" date="2017-09" db="EMBL/GenBank/DDBJ databases">
        <title>FDA dAtabase for Regulatory Grade micrObial Sequences (FDA-ARGOS): Supporting development and validation of Infectious Disease Dx tests.</title>
        <authorList>
            <person name="Minogue T."/>
            <person name="Wolcott M."/>
            <person name="Wasieloski L."/>
            <person name="Aguilar W."/>
            <person name="Moore D."/>
            <person name="Tallon L."/>
            <person name="Sadzewicz L."/>
            <person name="Ott S."/>
            <person name="Zhao X."/>
            <person name="Nagaraj S."/>
            <person name="Vavikolanu K."/>
            <person name="Aluvathingal J."/>
            <person name="Nadendla S."/>
            <person name="Sichtig H."/>
        </authorList>
    </citation>
    <scope>NUCLEOTIDE SEQUENCE [LARGE SCALE GENOMIC DNA]</scope>
    <source>
        <strain evidence="7">FDAARGOS_387</strain>
    </source>
</reference>
<dbReference type="InterPro" id="IPR037291">
    <property type="entry name" value="DUF4139"/>
</dbReference>
<dbReference type="PANTHER" id="PTHR31005:SF8">
    <property type="entry name" value="DUF4139 DOMAIN-CONTAINING PROTEIN"/>
    <property type="match status" value="1"/>
</dbReference>
<dbReference type="InterPro" id="IPR025554">
    <property type="entry name" value="DUF4140"/>
</dbReference>
<proteinExistence type="predicted"/>
<keyword evidence="2" id="KW-0732">Signal</keyword>
<dbReference type="Proteomes" id="UP000224974">
    <property type="component" value="Unassembled WGS sequence"/>
</dbReference>
<sequence length="562" mass="62011">MAINVFQGFRTTLLCASVALAYSGAVYAEAQVQNVKLNDVTVFIRGAELFNSGKVTLPAGESEVIFTNIASGLNEQSLMLDADNGVVVQSSSVRRDFLTENVSPEVDRLTKQIEAEVREQNKLNVQREVIQAQLSVLESNKSLGGEKDGTSVEQINQMLELVSKRMSDALLADIDIKEKIAVIDKNIEKLNSQLNEAQEKTGQAVNQVVVKFYTPKAVTSDVKLSYVIRDAGWVPTYDVRVDNINQPVKLSYKANVFQNSGINWDKVNLTLSSGNPSEGAQAPRLNPWYIDLPKNYAMSKSAKQSAPMPVAAPAADMIVGEVNDYAVAGVELEKVAREAANEKRAKSKSLSEYVVTDVGGVNTRFSISLPYNIAADGKGHSVLIKEADVQGEYRYVVVPKIEQDAFLQVQLKDWENLNLLPGKSSIFFEGSFVGQGYINTKNAKETLDLSLGRDKKIIINRENDKQMTAKSEFFGNSVSQQYSYVMDVKNTRKEPIKLVVLDQVPMSRDSAITVDGLKYDGASYNKDTGEVQWTLDLTPNQAQKLSLSYTVKYPKDQRVTGL</sequence>
<dbReference type="NCBIfam" id="TIGR02231">
    <property type="entry name" value="mucoidy inhibitor MuiA family protein"/>
    <property type="match status" value="1"/>
</dbReference>
<evidence type="ECO:0000313" key="7">
    <source>
        <dbReference type="Proteomes" id="UP000224974"/>
    </source>
</evidence>
<evidence type="ECO:0000313" key="6">
    <source>
        <dbReference type="EMBL" id="VFS50717.1"/>
    </source>
</evidence>
<feature type="chain" id="PRO_5036315785" evidence="2">
    <location>
        <begin position="29"/>
        <end position="562"/>
    </location>
</feature>
<dbReference type="OrthoDB" id="9777444at2"/>
<feature type="signal peptide" evidence="2">
    <location>
        <begin position="1"/>
        <end position="28"/>
    </location>
</feature>
<keyword evidence="1" id="KW-0175">Coiled coil</keyword>
<evidence type="ECO:0000259" key="3">
    <source>
        <dbReference type="Pfam" id="PF13598"/>
    </source>
</evidence>
<dbReference type="Proteomes" id="UP000373449">
    <property type="component" value="Unassembled WGS sequence"/>
</dbReference>
<reference evidence="5" key="2">
    <citation type="submission" date="2017-09" db="EMBL/GenBank/DDBJ databases">
        <title>FDA dAtabase for Regulatory Grade micrObial Sequences (FDA-ARGOS): Supporting development and validation of Infectious Disease Dx tests.</title>
        <authorList>
            <person name="Minogue T."/>
            <person name="Wolcott M."/>
            <person name="Wasieloski L."/>
            <person name="Aguilar W."/>
            <person name="Moore D."/>
            <person name="Tallon L.J."/>
            <person name="Sadzewicz L."/>
            <person name="Ott S."/>
            <person name="Zhao X."/>
            <person name="Nagaraj S."/>
            <person name="Vavikolanu K."/>
            <person name="Aluvathingal J."/>
            <person name="Nadendla S."/>
            <person name="Sichtig H."/>
        </authorList>
    </citation>
    <scope>NUCLEOTIDE SEQUENCE</scope>
    <source>
        <strain evidence="5">FDAARGOS_387</strain>
    </source>
</reference>
<dbReference type="Pfam" id="PF13600">
    <property type="entry name" value="DUF4140"/>
    <property type="match status" value="1"/>
</dbReference>
<feature type="coiled-coil region" evidence="1">
    <location>
        <begin position="180"/>
        <end position="207"/>
    </location>
</feature>
<reference evidence="6 8" key="3">
    <citation type="submission" date="2019-03" db="EMBL/GenBank/DDBJ databases">
        <authorList>
            <consortium name="Pathogen Informatics"/>
        </authorList>
    </citation>
    <scope>NUCLEOTIDE SEQUENCE [LARGE SCALE GENOMIC DNA]</scope>
    <source>
        <strain evidence="6 8">NCTC12282</strain>
    </source>
</reference>
<dbReference type="EMBL" id="CAADJA010000002">
    <property type="protein sequence ID" value="VFS50717.1"/>
    <property type="molecule type" value="Genomic_DNA"/>
</dbReference>
<evidence type="ECO:0000259" key="4">
    <source>
        <dbReference type="Pfam" id="PF13600"/>
    </source>
</evidence>
<dbReference type="EMBL" id="PDDX01000001">
    <property type="protein sequence ID" value="PHI30869.1"/>
    <property type="molecule type" value="Genomic_DNA"/>
</dbReference>
<gene>
    <name evidence="5" type="ORF">CRN84_16760</name>
    <name evidence="6" type="ORF">NCTC12282_04649</name>
</gene>
<dbReference type="PANTHER" id="PTHR31005">
    <property type="entry name" value="DUF4139 DOMAIN-CONTAINING PROTEIN"/>
    <property type="match status" value="1"/>
</dbReference>
<dbReference type="STRING" id="1111728.GCA_000427805_01159"/>
<protein>
    <submittedName>
        <fullName evidence="6">Uncharacterized conserved protein</fullName>
    </submittedName>
</protein>
<feature type="domain" description="DUF4140" evidence="4">
    <location>
        <begin position="40"/>
        <end position="137"/>
    </location>
</feature>
<feature type="domain" description="DUF4139" evidence="3">
    <location>
        <begin position="222"/>
        <end position="555"/>
    </location>
</feature>
<dbReference type="InterPro" id="IPR011935">
    <property type="entry name" value="CHP02231"/>
</dbReference>
<name>A0A2C6CW43_9GAMM</name>
<evidence type="ECO:0000313" key="5">
    <source>
        <dbReference type="EMBL" id="PHI30869.1"/>
    </source>
</evidence>
<evidence type="ECO:0000256" key="2">
    <source>
        <dbReference type="SAM" id="SignalP"/>
    </source>
</evidence>
<dbReference type="AlphaFoldDB" id="A0A2C6CW43"/>
<keyword evidence="7" id="KW-1185">Reference proteome</keyword>
<dbReference type="RefSeq" id="WP_029094276.1">
    <property type="nucleotide sequence ID" value="NZ_CAADJA010000002.1"/>
</dbReference>
<evidence type="ECO:0000313" key="8">
    <source>
        <dbReference type="Proteomes" id="UP000373449"/>
    </source>
</evidence>
<dbReference type="Pfam" id="PF13598">
    <property type="entry name" value="DUF4139"/>
    <property type="match status" value="1"/>
</dbReference>
<organism evidence="5 7">
    <name type="scientific">Budvicia aquatica</name>
    <dbReference type="NCBI Taxonomy" id="82979"/>
    <lineage>
        <taxon>Bacteria</taxon>
        <taxon>Pseudomonadati</taxon>
        <taxon>Pseudomonadota</taxon>
        <taxon>Gammaproteobacteria</taxon>
        <taxon>Enterobacterales</taxon>
        <taxon>Budviciaceae</taxon>
        <taxon>Budvicia</taxon>
    </lineage>
</organism>
<accession>A0A2C6CW43</accession>